<organism evidence="1 2">
    <name type="scientific">Ralstonia solanacearum</name>
    <name type="common">Pseudomonas solanacearum</name>
    <dbReference type="NCBI Taxonomy" id="305"/>
    <lineage>
        <taxon>Bacteria</taxon>
        <taxon>Pseudomonadati</taxon>
        <taxon>Pseudomonadota</taxon>
        <taxon>Betaproteobacteria</taxon>
        <taxon>Burkholderiales</taxon>
        <taxon>Burkholderiaceae</taxon>
        <taxon>Ralstonia</taxon>
        <taxon>Ralstonia solanacearum species complex</taxon>
    </lineage>
</organism>
<sequence>MVSIFDTLTAPKEDGQAAADVTPDVALQPELTHRADAESGVGAVPEAPGAFIPRDVKDAFQELLKFGFLEAARKPNLYHIAATSTAQINAILEPLDLALRIDDVRGLAFLVVAASFVADAQDDEWSHPLIRRQRLTLEHSLLVALLRQHYLVHEQEQGIGAQEAPVLVEEVASQLQLYLGNLGSDTRELQRARNLLEKLKPHGIVSEVDQHDQFLIRPIIVHLANPENLQGLLQALKQASADARSDGDVGSTPGEGAAA</sequence>
<evidence type="ECO:0000313" key="2">
    <source>
        <dbReference type="Proteomes" id="UP000593970"/>
    </source>
</evidence>
<keyword evidence="1" id="KW-0614">Plasmid</keyword>
<reference evidence="2" key="1">
    <citation type="submission" date="2020-04" db="EMBL/GenBank/DDBJ databases">
        <title>Ralstonia solanacearum UW576, UW763, UW773, and UW774.</title>
        <authorList>
            <person name="Steidl O."/>
            <person name="Truchon A."/>
            <person name="Allen C."/>
        </authorList>
    </citation>
    <scope>NUCLEOTIDE SEQUENCE [LARGE SCALE GENOMIC DNA]</scope>
    <source>
        <strain evidence="2">UW774</strain>
        <plasmid evidence="2">pUW774mp</plasmid>
    </source>
</reference>
<protein>
    <submittedName>
        <fullName evidence="1">DUF4194 domain-containing protein</fullName>
    </submittedName>
</protein>
<geneLocation type="plasmid" evidence="1 2">
    <name>pUW774mp</name>
</geneLocation>
<dbReference type="Proteomes" id="UP000593970">
    <property type="component" value="Plasmid pUW774mp"/>
</dbReference>
<name>A0AA92JWM0_RALSL</name>
<accession>A0AA92JWM0</accession>
<proteinExistence type="predicted"/>
<dbReference type="Pfam" id="PF13835">
    <property type="entry name" value="DUF4194"/>
    <property type="match status" value="1"/>
</dbReference>
<gene>
    <name evidence="1" type="ORF">HF909_22355</name>
</gene>
<dbReference type="AlphaFoldDB" id="A0AA92JWM0"/>
<dbReference type="EMBL" id="CP051170">
    <property type="protein sequence ID" value="QOK99109.1"/>
    <property type="molecule type" value="Genomic_DNA"/>
</dbReference>
<evidence type="ECO:0000313" key="1">
    <source>
        <dbReference type="EMBL" id="QOK99109.1"/>
    </source>
</evidence>
<dbReference type="InterPro" id="IPR025449">
    <property type="entry name" value="JetB"/>
</dbReference>